<dbReference type="GO" id="GO:0005524">
    <property type="term" value="F:ATP binding"/>
    <property type="evidence" value="ECO:0007669"/>
    <property type="project" value="UniProtKB-KW"/>
</dbReference>
<dbReference type="SUPFAM" id="SSF55681">
    <property type="entry name" value="Class II aaRS and biotin synthetases"/>
    <property type="match status" value="1"/>
</dbReference>
<evidence type="ECO:0000256" key="5">
    <source>
        <dbReference type="ARBA" id="ARBA00024227"/>
    </source>
</evidence>
<evidence type="ECO:0000256" key="1">
    <source>
        <dbReference type="ARBA" id="ARBA00022598"/>
    </source>
</evidence>
<dbReference type="NCBIfam" id="TIGR00121">
    <property type="entry name" value="birA_ligase"/>
    <property type="match status" value="1"/>
</dbReference>
<protein>
    <recommendedName>
        <fullName evidence="5">biotin--[biotin carboxyl-carrier protein] ligase</fullName>
        <ecNumber evidence="5">6.3.4.15</ecNumber>
    </recommendedName>
</protein>
<evidence type="ECO:0000259" key="7">
    <source>
        <dbReference type="PROSITE" id="PS51733"/>
    </source>
</evidence>
<gene>
    <name evidence="8" type="primary">birA</name>
    <name evidence="8" type="ORF">NCTC13335_01586</name>
</gene>
<dbReference type="PANTHER" id="PTHR12835:SF5">
    <property type="entry name" value="BIOTIN--PROTEIN LIGASE"/>
    <property type="match status" value="1"/>
</dbReference>
<dbReference type="InterPro" id="IPR008988">
    <property type="entry name" value="Transcriptional_repressor_C"/>
</dbReference>
<keyword evidence="3" id="KW-0067">ATP-binding</keyword>
<evidence type="ECO:0000313" key="8">
    <source>
        <dbReference type="EMBL" id="STO93691.1"/>
    </source>
</evidence>
<organism evidence="8 9">
    <name type="scientific">Haemophilus pittmaniae</name>
    <dbReference type="NCBI Taxonomy" id="249188"/>
    <lineage>
        <taxon>Bacteria</taxon>
        <taxon>Pseudomonadati</taxon>
        <taxon>Pseudomonadota</taxon>
        <taxon>Gammaproteobacteria</taxon>
        <taxon>Pasteurellales</taxon>
        <taxon>Pasteurellaceae</taxon>
        <taxon>Haemophilus</taxon>
    </lineage>
</organism>
<evidence type="ECO:0000256" key="6">
    <source>
        <dbReference type="ARBA" id="ARBA00047846"/>
    </source>
</evidence>
<dbReference type="EC" id="6.3.4.15" evidence="5"/>
<accession>A0A377IZK0</accession>
<dbReference type="Proteomes" id="UP000255264">
    <property type="component" value="Unassembled WGS sequence"/>
</dbReference>
<dbReference type="Gene3D" id="3.30.930.10">
    <property type="entry name" value="Bira Bifunctional Protein, Domain 2"/>
    <property type="match status" value="1"/>
</dbReference>
<dbReference type="PANTHER" id="PTHR12835">
    <property type="entry name" value="BIOTIN PROTEIN LIGASE"/>
    <property type="match status" value="1"/>
</dbReference>
<dbReference type="Gene3D" id="2.30.30.100">
    <property type="match status" value="1"/>
</dbReference>
<dbReference type="Pfam" id="PF03099">
    <property type="entry name" value="BPL_LplA_LipB"/>
    <property type="match status" value="1"/>
</dbReference>
<dbReference type="InterPro" id="IPR003142">
    <property type="entry name" value="BPL_C"/>
</dbReference>
<dbReference type="SUPFAM" id="SSF50037">
    <property type="entry name" value="C-terminal domain of transcriptional repressors"/>
    <property type="match status" value="1"/>
</dbReference>
<dbReference type="Pfam" id="PF02237">
    <property type="entry name" value="BPL_C"/>
    <property type="match status" value="1"/>
</dbReference>
<proteinExistence type="predicted"/>
<evidence type="ECO:0000256" key="4">
    <source>
        <dbReference type="ARBA" id="ARBA00023267"/>
    </source>
</evidence>
<dbReference type="GO" id="GO:0003677">
    <property type="term" value="F:DNA binding"/>
    <property type="evidence" value="ECO:0007669"/>
    <property type="project" value="UniProtKB-KW"/>
</dbReference>
<keyword evidence="2" id="KW-0547">Nucleotide-binding</keyword>
<reference evidence="8 9" key="1">
    <citation type="submission" date="2018-06" db="EMBL/GenBank/DDBJ databases">
        <authorList>
            <consortium name="Pathogen Informatics"/>
            <person name="Doyle S."/>
        </authorList>
    </citation>
    <scope>NUCLEOTIDE SEQUENCE [LARGE SCALE GENOMIC DNA]</scope>
    <source>
        <strain evidence="8 9">NCTC13335</strain>
    </source>
</reference>
<feature type="domain" description="BPL/LPL catalytic" evidence="7">
    <location>
        <begin position="60"/>
        <end position="239"/>
    </location>
</feature>
<dbReference type="GO" id="GO:0004077">
    <property type="term" value="F:biotin--[biotin carboxyl-carrier protein] ligase activity"/>
    <property type="evidence" value="ECO:0007669"/>
    <property type="project" value="UniProtKB-EC"/>
</dbReference>
<keyword evidence="1" id="KW-0436">Ligase</keyword>
<dbReference type="RefSeq" id="WP_115003341.1">
    <property type="nucleotide sequence ID" value="NZ_UGHS01000004.1"/>
</dbReference>
<dbReference type="NCBIfam" id="NF008847">
    <property type="entry name" value="PRK11886.1-2"/>
    <property type="match status" value="1"/>
</dbReference>
<dbReference type="PROSITE" id="PS51733">
    <property type="entry name" value="BPL_LPL_CATALYTIC"/>
    <property type="match status" value="1"/>
</dbReference>
<keyword evidence="9" id="KW-1185">Reference proteome</keyword>
<evidence type="ECO:0000256" key="3">
    <source>
        <dbReference type="ARBA" id="ARBA00022840"/>
    </source>
</evidence>
<name>A0A377IZK0_9PAST</name>
<dbReference type="CDD" id="cd16442">
    <property type="entry name" value="BPL"/>
    <property type="match status" value="1"/>
</dbReference>
<dbReference type="InterPro" id="IPR004408">
    <property type="entry name" value="Biotin_CoA_COase_ligase"/>
</dbReference>
<comment type="catalytic activity">
    <reaction evidence="6">
        <text>biotin + L-lysyl-[protein] + ATP = N(6)-biotinyl-L-lysyl-[protein] + AMP + diphosphate + H(+)</text>
        <dbReference type="Rhea" id="RHEA:11756"/>
        <dbReference type="Rhea" id="RHEA-COMP:9752"/>
        <dbReference type="Rhea" id="RHEA-COMP:10505"/>
        <dbReference type="ChEBI" id="CHEBI:15378"/>
        <dbReference type="ChEBI" id="CHEBI:29969"/>
        <dbReference type="ChEBI" id="CHEBI:30616"/>
        <dbReference type="ChEBI" id="CHEBI:33019"/>
        <dbReference type="ChEBI" id="CHEBI:57586"/>
        <dbReference type="ChEBI" id="CHEBI:83144"/>
        <dbReference type="ChEBI" id="CHEBI:456215"/>
        <dbReference type="EC" id="6.3.4.15"/>
    </reaction>
</comment>
<dbReference type="InterPro" id="IPR004143">
    <property type="entry name" value="BPL_LPL_catalytic"/>
</dbReference>
<keyword evidence="8" id="KW-0238">DNA-binding</keyword>
<dbReference type="GO" id="GO:0005737">
    <property type="term" value="C:cytoplasm"/>
    <property type="evidence" value="ECO:0007669"/>
    <property type="project" value="TreeGrafter"/>
</dbReference>
<dbReference type="OrthoDB" id="9807064at2"/>
<dbReference type="EMBL" id="UGHS01000004">
    <property type="protein sequence ID" value="STO93691.1"/>
    <property type="molecule type" value="Genomic_DNA"/>
</dbReference>
<dbReference type="InterPro" id="IPR045864">
    <property type="entry name" value="aa-tRNA-synth_II/BPL/LPL"/>
</dbReference>
<dbReference type="AlphaFoldDB" id="A0A377IZK0"/>
<sequence length="309" mass="34266">MNIELLNLMADCRPKSCAEIQRKLNLSPSQLLDACHRLKTLGVNIEHQADNLCLIPILPLLDIEALRQALPSFPVFYQPILSSTNDFIEQQRTTLQKGALCLAEFQTAGRGRRGNQWLSPFGGQLIFSFYWTLEADERLEGLSLAIGLAIAETFGAQVKWPNDVLYQDAKMAGISLDVISNRNGRRELVIGVGINAKLPSELALERASASLYDIDPQTDRTQALIAVIPAIYREIERFAHAGINGAFQQRWQTRNAYAGQTVNLLKADTIESGQECGIDSQGHLLVTIDGQIQHFSAGEISLRQAKIHF</sequence>
<evidence type="ECO:0000256" key="2">
    <source>
        <dbReference type="ARBA" id="ARBA00022741"/>
    </source>
</evidence>
<evidence type="ECO:0000313" key="9">
    <source>
        <dbReference type="Proteomes" id="UP000255264"/>
    </source>
</evidence>
<keyword evidence="4" id="KW-0092">Biotin</keyword>